<comment type="caution">
    <text evidence="2">The sequence shown here is derived from an EMBL/GenBank/DDBJ whole genome shotgun (WGS) entry which is preliminary data.</text>
</comment>
<reference evidence="2" key="1">
    <citation type="submission" date="2007-10" db="EMBL/GenBank/DDBJ databases">
        <authorList>
            <person name="Fulton L."/>
            <person name="Clifton S."/>
            <person name="Fulton B."/>
            <person name="Xu J."/>
            <person name="Minx P."/>
            <person name="Pepin K.H."/>
            <person name="Johnson M."/>
            <person name="Thiruvilangam P."/>
            <person name="Bhonagiri V."/>
            <person name="Nash W.E."/>
            <person name="Mardis E.R."/>
            <person name="Wilson R.K."/>
        </authorList>
    </citation>
    <scope>NUCLEOTIDE SEQUENCE [LARGE SCALE GENOMIC DNA]</scope>
    <source>
        <strain evidence="2">DSM 17216</strain>
    </source>
</reference>
<feature type="region of interest" description="Disordered" evidence="1">
    <location>
        <begin position="1"/>
        <end position="20"/>
    </location>
</feature>
<name>B0MWP4_9BACT</name>
<evidence type="ECO:0000313" key="3">
    <source>
        <dbReference type="Proteomes" id="UP000005819"/>
    </source>
</evidence>
<keyword evidence="3" id="KW-1185">Reference proteome</keyword>
<sequence length="57" mass="6644">MKYPIIRSKSKTEKNENNRTDLYTKIAQPLPIFDKDKQIFIPGKHGTSVPQQSDQLR</sequence>
<accession>B0MWP4</accession>
<dbReference type="EMBL" id="ABFK02000019">
    <property type="protein sequence ID" value="EDS03260.1"/>
    <property type="molecule type" value="Genomic_DNA"/>
</dbReference>
<evidence type="ECO:0000256" key="1">
    <source>
        <dbReference type="SAM" id="MobiDB-lite"/>
    </source>
</evidence>
<gene>
    <name evidence="2" type="ORF">ALIPUT_01470</name>
</gene>
<dbReference type="HOGENOM" id="CLU_2986320_0_0_10"/>
<dbReference type="AlphaFoldDB" id="B0MWP4"/>
<proteinExistence type="predicted"/>
<protein>
    <submittedName>
        <fullName evidence="2">Uncharacterized protein</fullName>
    </submittedName>
</protein>
<evidence type="ECO:0000313" key="2">
    <source>
        <dbReference type="EMBL" id="EDS03260.1"/>
    </source>
</evidence>
<organism evidence="2 3">
    <name type="scientific">Alistipes putredinis DSM 17216</name>
    <dbReference type="NCBI Taxonomy" id="445970"/>
    <lineage>
        <taxon>Bacteria</taxon>
        <taxon>Pseudomonadati</taxon>
        <taxon>Bacteroidota</taxon>
        <taxon>Bacteroidia</taxon>
        <taxon>Bacteroidales</taxon>
        <taxon>Rikenellaceae</taxon>
        <taxon>Alistipes</taxon>
    </lineage>
</organism>
<feature type="compositionally biased region" description="Basic and acidic residues" evidence="1">
    <location>
        <begin position="10"/>
        <end position="19"/>
    </location>
</feature>
<dbReference type="Proteomes" id="UP000005819">
    <property type="component" value="Unassembled WGS sequence"/>
</dbReference>
<reference evidence="2" key="2">
    <citation type="submission" date="2013-09" db="EMBL/GenBank/DDBJ databases">
        <title>Draft genome sequence of Alistipes putredinis (DSM 17216).</title>
        <authorList>
            <person name="Sudarsanam P."/>
            <person name="Ley R."/>
            <person name="Guruge J."/>
            <person name="Turnbaugh P.J."/>
            <person name="Mahowald M."/>
            <person name="Liep D."/>
            <person name="Gordon J."/>
        </authorList>
    </citation>
    <scope>NUCLEOTIDE SEQUENCE</scope>
    <source>
        <strain evidence="2">DSM 17216</strain>
    </source>
</reference>